<dbReference type="AlphaFoldDB" id="A0A7S2W1W3"/>
<gene>
    <name evidence="3" type="ORF">EANT1437_LOCUS4583</name>
</gene>
<accession>A0A7S2W1W3</accession>
<feature type="compositionally biased region" description="Basic residues" evidence="1">
    <location>
        <begin position="99"/>
        <end position="117"/>
    </location>
</feature>
<organism evidence="3">
    <name type="scientific">Eucampia antarctica</name>
    <dbReference type="NCBI Taxonomy" id="49252"/>
    <lineage>
        <taxon>Eukaryota</taxon>
        <taxon>Sar</taxon>
        <taxon>Stramenopiles</taxon>
        <taxon>Ochrophyta</taxon>
        <taxon>Bacillariophyta</taxon>
        <taxon>Mediophyceae</taxon>
        <taxon>Biddulphiophycidae</taxon>
        <taxon>Hemiaulales</taxon>
        <taxon>Hemiaulaceae</taxon>
        <taxon>Eucampia</taxon>
    </lineage>
</organism>
<keyword evidence="2" id="KW-0732">Signal</keyword>
<evidence type="ECO:0000313" key="3">
    <source>
        <dbReference type="EMBL" id="CAD9662574.1"/>
    </source>
</evidence>
<feature type="region of interest" description="Disordered" evidence="1">
    <location>
        <begin position="45"/>
        <end position="121"/>
    </location>
</feature>
<dbReference type="EMBL" id="HBHI01008937">
    <property type="protein sequence ID" value="CAD9662574.1"/>
    <property type="molecule type" value="Transcribed_RNA"/>
</dbReference>
<proteinExistence type="predicted"/>
<evidence type="ECO:0000256" key="2">
    <source>
        <dbReference type="SAM" id="SignalP"/>
    </source>
</evidence>
<sequence length="489" mass="55109">MMMTRRVGDWALLACCCCGLFSWILEGVESFGMVSNTIRVNSSRKVTRASSRSARGRTSSSTHPSSSLLVLGAAAEGDDATPKKKGKKKKSATASATAAKKKKKTSKKKSTTRKKKSVQPVEEITQPKVAIVMEEKEVVAVSAEVQMSQTILSEIKLGERQMPDWYFEDYEEEILDDREEDNDPSAIDPETLGKWDESDLVDKLEYEFDPAVENPNDLTNNRFEHVTHVPIDDDGVEVGYDPIFGRSNPIDERTVVNPQDSYMIDDQTRNDAMVEPTFPEGDLEIEYNADITSFRKSLKIVETYVDPYLNMELPRHVSKWYGEPEAMSFPDKPPEENFFTPADKATNFDAMTPHRARKTAIQLARAKNNEWMPAGTSVAFHNSKTDVFSKLKLNVGSFKKGDIDPTIQTNIEPALSILGNVVELLEIIDGTIFRFHYHGLIKHKAGMEAWTETLIRDDCGIECTNVIFETGWRKRDPYYDGGDPWFGPY</sequence>
<feature type="compositionally biased region" description="Low complexity" evidence="1">
    <location>
        <begin position="48"/>
        <end position="67"/>
    </location>
</feature>
<protein>
    <submittedName>
        <fullName evidence="3">Uncharacterized protein</fullName>
    </submittedName>
</protein>
<feature type="chain" id="PRO_5031228698" evidence="2">
    <location>
        <begin position="31"/>
        <end position="489"/>
    </location>
</feature>
<feature type="signal peptide" evidence="2">
    <location>
        <begin position="1"/>
        <end position="30"/>
    </location>
</feature>
<name>A0A7S2W1W3_9STRA</name>
<evidence type="ECO:0000256" key="1">
    <source>
        <dbReference type="SAM" id="MobiDB-lite"/>
    </source>
</evidence>
<reference evidence="3" key="1">
    <citation type="submission" date="2021-01" db="EMBL/GenBank/DDBJ databases">
        <authorList>
            <person name="Corre E."/>
            <person name="Pelletier E."/>
            <person name="Niang G."/>
            <person name="Scheremetjew M."/>
            <person name="Finn R."/>
            <person name="Kale V."/>
            <person name="Holt S."/>
            <person name="Cochrane G."/>
            <person name="Meng A."/>
            <person name="Brown T."/>
            <person name="Cohen L."/>
        </authorList>
    </citation>
    <scope>NUCLEOTIDE SEQUENCE</scope>
    <source>
        <strain evidence="3">CCMP1452</strain>
    </source>
</reference>